<proteinExistence type="predicted"/>
<reference evidence="2 3" key="1">
    <citation type="submission" date="2016-11" db="EMBL/GenBank/DDBJ databases">
        <authorList>
            <person name="Jaros S."/>
            <person name="Januszkiewicz K."/>
            <person name="Wedrychowicz H."/>
        </authorList>
    </citation>
    <scope>NUCLEOTIDE SEQUENCE [LARGE SCALE GENOMIC DNA]</scope>
    <source>
        <strain evidence="2 3">DSM 25660</strain>
    </source>
</reference>
<dbReference type="STRING" id="1124188.SAMN05444377_11016"/>
<keyword evidence="1" id="KW-0472">Membrane</keyword>
<evidence type="ECO:0000256" key="1">
    <source>
        <dbReference type="SAM" id="Phobius"/>
    </source>
</evidence>
<dbReference type="Pfam" id="PF07666">
    <property type="entry name" value="MpPF26"/>
    <property type="match status" value="1"/>
</dbReference>
<evidence type="ECO:0000313" key="2">
    <source>
        <dbReference type="EMBL" id="SHF47523.1"/>
    </source>
</evidence>
<feature type="transmembrane region" description="Helical" evidence="1">
    <location>
        <begin position="66"/>
        <end position="87"/>
    </location>
</feature>
<dbReference type="RefSeq" id="WP_073363531.1">
    <property type="nucleotide sequence ID" value="NZ_FQVQ01000010.1"/>
</dbReference>
<gene>
    <name evidence="2" type="ORF">SAMN05444377_11016</name>
</gene>
<dbReference type="NCBIfam" id="NF040945">
    <property type="entry name" value="CCC_membrane"/>
    <property type="match status" value="1"/>
</dbReference>
<dbReference type="InterPro" id="IPR011655">
    <property type="entry name" value="MpPF26"/>
</dbReference>
<protein>
    <recommendedName>
        <fullName evidence="4">DUF4190 domain-containing protein</fullName>
    </recommendedName>
</protein>
<evidence type="ECO:0008006" key="4">
    <source>
        <dbReference type="Google" id="ProtNLM"/>
    </source>
</evidence>
<name>A0A1M5BYB1_9FLAO</name>
<dbReference type="AlphaFoldDB" id="A0A1M5BYB1"/>
<dbReference type="EMBL" id="FQVQ01000010">
    <property type="protein sequence ID" value="SHF47523.1"/>
    <property type="molecule type" value="Genomic_DNA"/>
</dbReference>
<dbReference type="Proteomes" id="UP000184147">
    <property type="component" value="Unassembled WGS sequence"/>
</dbReference>
<keyword evidence="1" id="KW-0812">Transmembrane</keyword>
<keyword evidence="3" id="KW-1185">Reference proteome</keyword>
<keyword evidence="1" id="KW-1133">Transmembrane helix</keyword>
<feature type="transmembrane region" description="Helical" evidence="1">
    <location>
        <begin position="12"/>
        <end position="40"/>
    </location>
</feature>
<organism evidence="2 3">
    <name type="scientific">Flavobacterium fontis</name>
    <dbReference type="NCBI Taxonomy" id="1124188"/>
    <lineage>
        <taxon>Bacteria</taxon>
        <taxon>Pseudomonadati</taxon>
        <taxon>Bacteroidota</taxon>
        <taxon>Flavobacteriia</taxon>
        <taxon>Flavobacteriales</taxon>
        <taxon>Flavobacteriaceae</taxon>
        <taxon>Flavobacterium</taxon>
    </lineage>
</organism>
<sequence length="111" mass="12626">MEKQKLPNATAVLILGILSFLTFCCYGIFGIVFGLVGYLISRSDAKRLQENPGEYSNQNVHTIGKILSLIGLILGVLTLIFFIWIIMKIGMENMQDEEMVRRRVEELFGKR</sequence>
<accession>A0A1M5BYB1</accession>
<dbReference type="OrthoDB" id="1099888at2"/>
<evidence type="ECO:0000313" key="3">
    <source>
        <dbReference type="Proteomes" id="UP000184147"/>
    </source>
</evidence>